<dbReference type="Proteomes" id="UP000276133">
    <property type="component" value="Unassembled WGS sequence"/>
</dbReference>
<dbReference type="OrthoDB" id="7602122at2759"/>
<protein>
    <submittedName>
        <fullName evidence="1">Tigger transposable element-derived 6-like</fullName>
    </submittedName>
</protein>
<gene>
    <name evidence="1" type="ORF">BpHYR1_016210</name>
</gene>
<dbReference type="AlphaFoldDB" id="A0A3M7RH76"/>
<sequence>MAKKTKDLANEYDVNPSTISTILSQNDKILEAYESNLIRPGRIKIKLSDYPDVDKAVLDWFDE</sequence>
<accession>A0A3M7RH76</accession>
<dbReference type="Gene3D" id="1.10.10.60">
    <property type="entry name" value="Homeodomain-like"/>
    <property type="match status" value="1"/>
</dbReference>
<reference evidence="1 2" key="1">
    <citation type="journal article" date="2018" name="Sci. Rep.">
        <title>Genomic signatures of local adaptation to the degree of environmental predictability in rotifers.</title>
        <authorList>
            <person name="Franch-Gras L."/>
            <person name="Hahn C."/>
            <person name="Garcia-Roger E.M."/>
            <person name="Carmona M.J."/>
            <person name="Serra M."/>
            <person name="Gomez A."/>
        </authorList>
    </citation>
    <scope>NUCLEOTIDE SEQUENCE [LARGE SCALE GENOMIC DNA]</scope>
    <source>
        <strain evidence="1">HYR1</strain>
    </source>
</reference>
<evidence type="ECO:0000313" key="1">
    <source>
        <dbReference type="EMBL" id="RNA22923.1"/>
    </source>
</evidence>
<organism evidence="1 2">
    <name type="scientific">Brachionus plicatilis</name>
    <name type="common">Marine rotifer</name>
    <name type="synonym">Brachionus muelleri</name>
    <dbReference type="NCBI Taxonomy" id="10195"/>
    <lineage>
        <taxon>Eukaryota</taxon>
        <taxon>Metazoa</taxon>
        <taxon>Spiralia</taxon>
        <taxon>Gnathifera</taxon>
        <taxon>Rotifera</taxon>
        <taxon>Eurotatoria</taxon>
        <taxon>Monogononta</taxon>
        <taxon>Pseudotrocha</taxon>
        <taxon>Ploima</taxon>
        <taxon>Brachionidae</taxon>
        <taxon>Brachionus</taxon>
    </lineage>
</organism>
<proteinExistence type="predicted"/>
<comment type="caution">
    <text evidence="1">The sequence shown here is derived from an EMBL/GenBank/DDBJ whole genome shotgun (WGS) entry which is preliminary data.</text>
</comment>
<keyword evidence="2" id="KW-1185">Reference proteome</keyword>
<name>A0A3M7RH76_BRAPC</name>
<evidence type="ECO:0000313" key="2">
    <source>
        <dbReference type="Proteomes" id="UP000276133"/>
    </source>
</evidence>
<dbReference type="EMBL" id="REGN01003375">
    <property type="protein sequence ID" value="RNA22923.1"/>
    <property type="molecule type" value="Genomic_DNA"/>
</dbReference>